<accession>A0A914UWN8</accession>
<evidence type="ECO:0000313" key="3">
    <source>
        <dbReference type="Proteomes" id="UP000887566"/>
    </source>
</evidence>
<keyword evidence="2" id="KW-0812">Transmembrane</keyword>
<sequence length="520" mass="57721">MGESKESFPIFFGLSIEEQLTNPDVQAIIAWITEKIDTLTPLHGQIRLKQLLYDEELMCIKVDLKTSKNDTTQFNPGALTAINYERVFETPKYMRRDGVMECPADSVELTNNKSLCLCPFPHAGPFCQFQCTKEQIDKQGGLCGGTQTICRFTVRDYVSTCIHDYNIGLLDGPLLASAPNLQSVDISWQTANFTTNYHYVINIASAIDTEGEIQYGTFSVDGIRKNISVQELYENGFIDAKLNMYPYTSYTLTLRYATSVLSESPIPKYNFVGSVVFTTPEVAPSQAPQVTAATLRNNLITIEWLLPGQCPGPIRTYDVKILCDAMSTSGLQPENSGNIFYDCGGNHTTNGTQLQANVPPNCQSSRHLKVQLRVGTTMGQSSWSKVYDIPDSSWPLIVIIAVTTGGIVVTLVLGALGFYYYYKRHVKNYQGVYNTLTSLLRSRRTGVGQSFRQIPPPNMDLPAKPSAIYSDSLGATLFEPTPQSQSPRSPAYQENNISVHPSSRPSELNSVHYNVATFFE</sequence>
<keyword evidence="2" id="KW-1133">Transmembrane helix</keyword>
<dbReference type="Gene3D" id="2.60.40.10">
    <property type="entry name" value="Immunoglobulins"/>
    <property type="match status" value="1"/>
</dbReference>
<name>A0A914UWN8_9BILA</name>
<dbReference type="SUPFAM" id="SSF49265">
    <property type="entry name" value="Fibronectin type III"/>
    <property type="match status" value="1"/>
</dbReference>
<keyword evidence="2" id="KW-0472">Membrane</keyword>
<organism evidence="3 4">
    <name type="scientific">Plectus sambesii</name>
    <dbReference type="NCBI Taxonomy" id="2011161"/>
    <lineage>
        <taxon>Eukaryota</taxon>
        <taxon>Metazoa</taxon>
        <taxon>Ecdysozoa</taxon>
        <taxon>Nematoda</taxon>
        <taxon>Chromadorea</taxon>
        <taxon>Plectida</taxon>
        <taxon>Plectina</taxon>
        <taxon>Plectoidea</taxon>
        <taxon>Plectidae</taxon>
        <taxon>Plectus</taxon>
    </lineage>
</organism>
<evidence type="ECO:0000313" key="4">
    <source>
        <dbReference type="WBParaSite" id="PSAMB.scaffold1302size33241.g12313.t1"/>
    </source>
</evidence>
<dbReference type="WBParaSite" id="PSAMB.scaffold1302size33241.g12313.t1">
    <property type="protein sequence ID" value="PSAMB.scaffold1302size33241.g12313.t1"/>
    <property type="gene ID" value="PSAMB.scaffold1302size33241.g12313"/>
</dbReference>
<keyword evidence="3" id="KW-1185">Reference proteome</keyword>
<dbReference type="InterPro" id="IPR013783">
    <property type="entry name" value="Ig-like_fold"/>
</dbReference>
<dbReference type="InterPro" id="IPR036116">
    <property type="entry name" value="FN3_sf"/>
</dbReference>
<dbReference type="Proteomes" id="UP000887566">
    <property type="component" value="Unplaced"/>
</dbReference>
<protein>
    <submittedName>
        <fullName evidence="4">Uncharacterized protein</fullName>
    </submittedName>
</protein>
<evidence type="ECO:0000256" key="1">
    <source>
        <dbReference type="SAM" id="MobiDB-lite"/>
    </source>
</evidence>
<evidence type="ECO:0000256" key="2">
    <source>
        <dbReference type="SAM" id="Phobius"/>
    </source>
</evidence>
<feature type="compositionally biased region" description="Polar residues" evidence="1">
    <location>
        <begin position="481"/>
        <end position="505"/>
    </location>
</feature>
<feature type="transmembrane region" description="Helical" evidence="2">
    <location>
        <begin position="394"/>
        <end position="422"/>
    </location>
</feature>
<feature type="region of interest" description="Disordered" evidence="1">
    <location>
        <begin position="479"/>
        <end position="505"/>
    </location>
</feature>
<proteinExistence type="predicted"/>
<dbReference type="AlphaFoldDB" id="A0A914UWN8"/>
<reference evidence="4" key="1">
    <citation type="submission" date="2022-11" db="UniProtKB">
        <authorList>
            <consortium name="WormBaseParasite"/>
        </authorList>
    </citation>
    <scope>IDENTIFICATION</scope>
</reference>